<dbReference type="OrthoDB" id="10509538at2759"/>
<dbReference type="PANTHER" id="PTHR34093:SF1">
    <property type="entry name" value="CHLORIDE CHANNEL CLIC-LIKE PROTEIN 1"/>
    <property type="match status" value="1"/>
</dbReference>
<sequence length="583" mass="67956">MRLNYSILIAILVTCCNCDLTLFSTRNVDSTIEKNDPIDRFDRLYLFSDTHDLSEKLTEFEKKELCNNFCVRFKNSSNNSTENETINSVLALTQETQTEFNTLNLTGALSYYKNFVHSFLTFIQEQETEDISYEHKIGIQLNKFQISKLKKFTNAINDTDASDIILDVTDILKEMFVSHEYNRPSSFKEKIIEFTQAEIIDKNIAQYVLIGVLVVSFLMIFYGYIRRFGFQITWRKLFASFLFSLFILSVFNNHQYLSQKKEILKQQKLKEYVPDECLIQNEGQTKNKNFYSQLYSVVKMQFGYTATSRRCLEYHEALFIASTHNNYVETVVYTISEGVRPIATLFGEFINHFFSALTKDLSFYQYLPLIGLVTTVFVPIAFVIICFLCLIFFGYDFNLFHLISFKKSQIKVEKIESKKEELLPLLNILKTEIANLEIATLKPIECLPTTENSNLNETLTRSLKVIFERINDRETQMKSEIESLKIENKQLQLAIQYNPDLDKSDIEESRCLSIEYNQLENNELSGEEEKKSQKNSKEISIGLSKSIRKNSPKNENHKSKHKSKQNDEDDDDEDSIYVILDEN</sequence>
<evidence type="ECO:0000256" key="3">
    <source>
        <dbReference type="ARBA" id="ARBA00015571"/>
    </source>
</evidence>
<feature type="transmembrane region" description="Helical" evidence="9">
    <location>
        <begin position="204"/>
        <end position="225"/>
    </location>
</feature>
<dbReference type="AlphaFoldDB" id="A0A813X3J3"/>
<evidence type="ECO:0000256" key="9">
    <source>
        <dbReference type="SAM" id="Phobius"/>
    </source>
</evidence>
<comment type="similarity">
    <text evidence="2">Belongs to the chloride channel MCLC family.</text>
</comment>
<keyword evidence="5 9" id="KW-1133">Transmembrane helix</keyword>
<feature type="transmembrane region" description="Helical" evidence="9">
    <location>
        <begin position="237"/>
        <end position="257"/>
    </location>
</feature>
<evidence type="ECO:0000256" key="2">
    <source>
        <dbReference type="ARBA" id="ARBA00005944"/>
    </source>
</evidence>
<keyword evidence="6 9" id="KW-0472">Membrane</keyword>
<accession>A0A813X3J3</accession>
<feature type="compositionally biased region" description="Acidic residues" evidence="8">
    <location>
        <begin position="567"/>
        <end position="583"/>
    </location>
</feature>
<dbReference type="EMBL" id="CAJNOC010001433">
    <property type="protein sequence ID" value="CAF0864434.1"/>
    <property type="molecule type" value="Genomic_DNA"/>
</dbReference>
<name>A0A813X3J3_9BILA</name>
<evidence type="ECO:0000256" key="5">
    <source>
        <dbReference type="ARBA" id="ARBA00022989"/>
    </source>
</evidence>
<evidence type="ECO:0000256" key="7">
    <source>
        <dbReference type="SAM" id="Coils"/>
    </source>
</evidence>
<feature type="chain" id="PRO_5032531914" description="Chloride channel CLIC-like protein 1" evidence="10">
    <location>
        <begin position="19"/>
        <end position="583"/>
    </location>
</feature>
<dbReference type="Proteomes" id="UP000663879">
    <property type="component" value="Unassembled WGS sequence"/>
</dbReference>
<dbReference type="GO" id="GO:0005783">
    <property type="term" value="C:endoplasmic reticulum"/>
    <property type="evidence" value="ECO:0007669"/>
    <property type="project" value="TreeGrafter"/>
</dbReference>
<evidence type="ECO:0000313" key="11">
    <source>
        <dbReference type="EMBL" id="CAF0864434.1"/>
    </source>
</evidence>
<proteinExistence type="inferred from homology"/>
<evidence type="ECO:0000256" key="4">
    <source>
        <dbReference type="ARBA" id="ARBA00022692"/>
    </source>
</evidence>
<dbReference type="PANTHER" id="PTHR34093">
    <property type="entry name" value="CHLORIDE CHANNEL CLIC-LIKE PROTEIN 1"/>
    <property type="match status" value="1"/>
</dbReference>
<dbReference type="InterPro" id="IPR009231">
    <property type="entry name" value="Chloride_chnl_CLIC-like"/>
</dbReference>
<feature type="region of interest" description="Disordered" evidence="8">
    <location>
        <begin position="522"/>
        <end position="583"/>
    </location>
</feature>
<evidence type="ECO:0000256" key="6">
    <source>
        <dbReference type="ARBA" id="ARBA00023136"/>
    </source>
</evidence>
<feature type="coiled-coil region" evidence="7">
    <location>
        <begin position="467"/>
        <end position="494"/>
    </location>
</feature>
<protein>
    <recommendedName>
        <fullName evidence="3">Chloride channel CLIC-like protein 1</fullName>
    </recommendedName>
</protein>
<dbReference type="GO" id="GO:0016020">
    <property type="term" value="C:membrane"/>
    <property type="evidence" value="ECO:0007669"/>
    <property type="project" value="UniProtKB-SubCell"/>
</dbReference>
<feature type="transmembrane region" description="Helical" evidence="9">
    <location>
        <begin position="369"/>
        <end position="395"/>
    </location>
</feature>
<comment type="caution">
    <text evidence="11">The sequence shown here is derived from an EMBL/GenBank/DDBJ whole genome shotgun (WGS) entry which is preliminary data.</text>
</comment>
<dbReference type="GO" id="GO:0005254">
    <property type="term" value="F:chloride channel activity"/>
    <property type="evidence" value="ECO:0007669"/>
    <property type="project" value="TreeGrafter"/>
</dbReference>
<evidence type="ECO:0000256" key="10">
    <source>
        <dbReference type="SAM" id="SignalP"/>
    </source>
</evidence>
<feature type="compositionally biased region" description="Basic and acidic residues" evidence="8">
    <location>
        <begin position="527"/>
        <end position="537"/>
    </location>
</feature>
<gene>
    <name evidence="11" type="ORF">OXX778_LOCUS9608</name>
</gene>
<comment type="subcellular location">
    <subcellularLocation>
        <location evidence="1">Membrane</location>
        <topology evidence="1">Multi-pass membrane protein</topology>
    </subcellularLocation>
</comment>
<organism evidence="11 12">
    <name type="scientific">Brachionus calyciflorus</name>
    <dbReference type="NCBI Taxonomy" id="104777"/>
    <lineage>
        <taxon>Eukaryota</taxon>
        <taxon>Metazoa</taxon>
        <taxon>Spiralia</taxon>
        <taxon>Gnathifera</taxon>
        <taxon>Rotifera</taxon>
        <taxon>Eurotatoria</taxon>
        <taxon>Monogononta</taxon>
        <taxon>Pseudotrocha</taxon>
        <taxon>Ploima</taxon>
        <taxon>Brachionidae</taxon>
        <taxon>Brachionus</taxon>
    </lineage>
</organism>
<keyword evidence="4 9" id="KW-0812">Transmembrane</keyword>
<keyword evidence="10" id="KW-0732">Signal</keyword>
<feature type="signal peptide" evidence="10">
    <location>
        <begin position="1"/>
        <end position="18"/>
    </location>
</feature>
<evidence type="ECO:0000313" key="12">
    <source>
        <dbReference type="Proteomes" id="UP000663879"/>
    </source>
</evidence>
<reference evidence="11" key="1">
    <citation type="submission" date="2021-02" db="EMBL/GenBank/DDBJ databases">
        <authorList>
            <person name="Nowell W R."/>
        </authorList>
    </citation>
    <scope>NUCLEOTIDE SEQUENCE</scope>
    <source>
        <strain evidence="11">Ploen Becks lab</strain>
    </source>
</reference>
<keyword evidence="12" id="KW-1185">Reference proteome</keyword>
<evidence type="ECO:0000256" key="1">
    <source>
        <dbReference type="ARBA" id="ARBA00004141"/>
    </source>
</evidence>
<keyword evidence="7" id="KW-0175">Coiled coil</keyword>
<evidence type="ECO:0000256" key="8">
    <source>
        <dbReference type="SAM" id="MobiDB-lite"/>
    </source>
</evidence>